<name>A0AAV0J1U0_9ROSI</name>
<feature type="region of interest" description="Disordered" evidence="1">
    <location>
        <begin position="30"/>
        <end position="50"/>
    </location>
</feature>
<keyword evidence="3" id="KW-1185">Reference proteome</keyword>
<dbReference type="Proteomes" id="UP001154282">
    <property type="component" value="Unassembled WGS sequence"/>
</dbReference>
<proteinExistence type="predicted"/>
<organism evidence="2 3">
    <name type="scientific">Linum tenue</name>
    <dbReference type="NCBI Taxonomy" id="586396"/>
    <lineage>
        <taxon>Eukaryota</taxon>
        <taxon>Viridiplantae</taxon>
        <taxon>Streptophyta</taxon>
        <taxon>Embryophyta</taxon>
        <taxon>Tracheophyta</taxon>
        <taxon>Spermatophyta</taxon>
        <taxon>Magnoliopsida</taxon>
        <taxon>eudicotyledons</taxon>
        <taxon>Gunneridae</taxon>
        <taxon>Pentapetalae</taxon>
        <taxon>rosids</taxon>
        <taxon>fabids</taxon>
        <taxon>Malpighiales</taxon>
        <taxon>Linaceae</taxon>
        <taxon>Linum</taxon>
    </lineage>
</organism>
<dbReference type="AlphaFoldDB" id="A0AAV0J1U0"/>
<evidence type="ECO:0000313" key="3">
    <source>
        <dbReference type="Proteomes" id="UP001154282"/>
    </source>
</evidence>
<accession>A0AAV0J1U0</accession>
<dbReference type="EMBL" id="CAMGYJ010000004">
    <property type="protein sequence ID" value="CAI0402506.1"/>
    <property type="molecule type" value="Genomic_DNA"/>
</dbReference>
<comment type="caution">
    <text evidence="2">The sequence shown here is derived from an EMBL/GenBank/DDBJ whole genome shotgun (WGS) entry which is preliminary data.</text>
</comment>
<evidence type="ECO:0000313" key="2">
    <source>
        <dbReference type="EMBL" id="CAI0402506.1"/>
    </source>
</evidence>
<protein>
    <submittedName>
        <fullName evidence="2">Uncharacterized protein</fullName>
    </submittedName>
</protein>
<evidence type="ECO:0000256" key="1">
    <source>
        <dbReference type="SAM" id="MobiDB-lite"/>
    </source>
</evidence>
<gene>
    <name evidence="2" type="ORF">LITE_LOCUS11626</name>
</gene>
<sequence>MAWTKSKVHPKEEGNDIVLTSDKCLERTTSFSQVELPHETTLQEETVRQG</sequence>
<reference evidence="2" key="1">
    <citation type="submission" date="2022-08" db="EMBL/GenBank/DDBJ databases">
        <authorList>
            <person name="Gutierrez-Valencia J."/>
        </authorList>
    </citation>
    <scope>NUCLEOTIDE SEQUENCE</scope>
</reference>